<keyword evidence="3" id="KW-1185">Reference proteome</keyword>
<proteinExistence type="predicted"/>
<name>A0A4V3XGG5_9AGAM</name>
<feature type="chain" id="PRO_5020350099" evidence="1">
    <location>
        <begin position="23"/>
        <end position="87"/>
    </location>
</feature>
<dbReference type="Proteomes" id="UP000310158">
    <property type="component" value="Unassembled WGS sequence"/>
</dbReference>
<reference evidence="2 3" key="1">
    <citation type="submission" date="2019-02" db="EMBL/GenBank/DDBJ databases">
        <title>Genome sequencing of the rare red list fungi Bondarzewia mesenterica.</title>
        <authorList>
            <person name="Buettner E."/>
            <person name="Kellner H."/>
        </authorList>
    </citation>
    <scope>NUCLEOTIDE SEQUENCE [LARGE SCALE GENOMIC DNA]</scope>
    <source>
        <strain evidence="2 3">DSM 108281</strain>
    </source>
</reference>
<protein>
    <submittedName>
        <fullName evidence="2">Uncharacterized protein</fullName>
    </submittedName>
</protein>
<comment type="caution">
    <text evidence="2">The sequence shown here is derived from an EMBL/GenBank/DDBJ whole genome shotgun (WGS) entry which is preliminary data.</text>
</comment>
<feature type="signal peptide" evidence="1">
    <location>
        <begin position="1"/>
        <end position="22"/>
    </location>
</feature>
<gene>
    <name evidence="2" type="ORF">EW146_g205</name>
</gene>
<accession>A0A4V3XGG5</accession>
<organism evidence="2 3">
    <name type="scientific">Bondarzewia mesenterica</name>
    <dbReference type="NCBI Taxonomy" id="1095465"/>
    <lineage>
        <taxon>Eukaryota</taxon>
        <taxon>Fungi</taxon>
        <taxon>Dikarya</taxon>
        <taxon>Basidiomycota</taxon>
        <taxon>Agaricomycotina</taxon>
        <taxon>Agaricomycetes</taxon>
        <taxon>Russulales</taxon>
        <taxon>Bondarzewiaceae</taxon>
        <taxon>Bondarzewia</taxon>
    </lineage>
</organism>
<keyword evidence="1" id="KW-0732">Signal</keyword>
<evidence type="ECO:0000313" key="3">
    <source>
        <dbReference type="Proteomes" id="UP000310158"/>
    </source>
</evidence>
<dbReference type="EMBL" id="SGPL01000004">
    <property type="protein sequence ID" value="THH21343.1"/>
    <property type="molecule type" value="Genomic_DNA"/>
</dbReference>
<dbReference type="AlphaFoldDB" id="A0A4V3XGG5"/>
<evidence type="ECO:0000313" key="2">
    <source>
        <dbReference type="EMBL" id="THH21343.1"/>
    </source>
</evidence>
<sequence length="87" mass="9777">MRTHLLPSTLLALLLDWTGTYSHFVQAQTSDTSFLSDTLIRKDQVQKVLEYEPAEQATCETTVSPILPELLPPFKLIDLAHYPAIPP</sequence>
<evidence type="ECO:0000256" key="1">
    <source>
        <dbReference type="SAM" id="SignalP"/>
    </source>
</evidence>